<keyword evidence="4" id="KW-0326">Glycosidase</keyword>
<sequence>MTALRFTRRAALAGGAAALAAPRIGAQAPTPGFVARDGVALTLNGRRHRYAGTNMWYAAWLGADAPFGDRDRLRRELDRLAALGVTNVRANASAELSPLRNSVRPAFRDSSASYNETLLQGLDFFLAELGRRDMRAVLYLANFWEWSGGMATYLYWTNGGRYIDMNDPAHPWPEFPDFASGFYASAPAVALFRAYVRALVGRVSTVTGRPYRDDPAIMAWQLANEPRPGGSESAGRRNLSAFYRWVEETAALIKAIDPNHLVSTGNEGLKGCLESPDIVAALNAIPGIDYMTIHVWPQNWSWIDPADMAGSWPRCEALVRDYVAQHVALAQRAGKPLVIEEFGFPRDNVAYDAGTTTAWRDRYYRLIYESVLADMRSGGPSAGTNFWAWSGEGRPAHPDHHFRRGDTAWLGDPPHEPQGWYGLFDSDASGCEIVRAHGAAVAALG</sequence>
<proteinExistence type="predicted"/>
<dbReference type="GO" id="GO:0000272">
    <property type="term" value="P:polysaccharide catabolic process"/>
    <property type="evidence" value="ECO:0007669"/>
    <property type="project" value="InterPro"/>
</dbReference>
<evidence type="ECO:0000256" key="3">
    <source>
        <dbReference type="ARBA" id="ARBA00022801"/>
    </source>
</evidence>
<reference evidence="6 7" key="1">
    <citation type="journal article" date="2015" name="J. Microbiol.">
        <title>Sphingosinicella ginsenosidimutans sp. nov., with ginsenoside converting activity.</title>
        <authorList>
            <person name="Kim J.K."/>
            <person name="Kang M.S."/>
            <person name="Park S.C."/>
            <person name="Kim K.M."/>
            <person name="Choi K."/>
            <person name="Yoon M.H."/>
            <person name="Im W.T."/>
        </authorList>
    </citation>
    <scope>NUCLEOTIDE SEQUENCE [LARGE SCALE GENOMIC DNA]</scope>
    <source>
        <strain evidence="6 7">BS-11</strain>
    </source>
</reference>
<evidence type="ECO:0000313" key="6">
    <source>
        <dbReference type="EMBL" id="TXC63992.1"/>
    </source>
</evidence>
<dbReference type="Gene3D" id="3.20.20.80">
    <property type="entry name" value="Glycosidases"/>
    <property type="match status" value="1"/>
</dbReference>
<dbReference type="AlphaFoldDB" id="A0A5C6TUC4"/>
<dbReference type="PROSITE" id="PS51318">
    <property type="entry name" value="TAT"/>
    <property type="match status" value="1"/>
</dbReference>
<dbReference type="RefSeq" id="WP_147043399.1">
    <property type="nucleotide sequence ID" value="NZ_BAABIR010000001.1"/>
</dbReference>
<dbReference type="EMBL" id="VOQQ01000001">
    <property type="protein sequence ID" value="TXC63992.1"/>
    <property type="molecule type" value="Genomic_DNA"/>
</dbReference>
<dbReference type="InterPro" id="IPR045053">
    <property type="entry name" value="MAN-like"/>
</dbReference>
<dbReference type="EC" id="3.2.1.78" evidence="2"/>
<dbReference type="GO" id="GO:0016985">
    <property type="term" value="F:mannan endo-1,4-beta-mannosidase activity"/>
    <property type="evidence" value="ECO:0007669"/>
    <property type="project" value="TreeGrafter"/>
</dbReference>
<evidence type="ECO:0000259" key="5">
    <source>
        <dbReference type="Pfam" id="PF26410"/>
    </source>
</evidence>
<evidence type="ECO:0000313" key="7">
    <source>
        <dbReference type="Proteomes" id="UP000321249"/>
    </source>
</evidence>
<dbReference type="OrthoDB" id="9801493at2"/>
<gene>
    <name evidence="6" type="ORF">FRZ32_10180</name>
</gene>
<dbReference type="InterPro" id="IPR006311">
    <property type="entry name" value="TAT_signal"/>
</dbReference>
<dbReference type="PANTHER" id="PTHR31451:SF40">
    <property type="entry name" value="GLYCOSIDE HYDROLASE FAMILY 5 DOMAIN-CONTAINING PROTEIN"/>
    <property type="match status" value="1"/>
</dbReference>
<evidence type="ECO:0000256" key="4">
    <source>
        <dbReference type="ARBA" id="ARBA00023295"/>
    </source>
</evidence>
<accession>A0A5C6TUC4</accession>
<organism evidence="6 7">
    <name type="scientific">Allosphingosinicella ginsenosidimutans</name>
    <dbReference type="NCBI Taxonomy" id="1176539"/>
    <lineage>
        <taxon>Bacteria</taxon>
        <taxon>Pseudomonadati</taxon>
        <taxon>Pseudomonadota</taxon>
        <taxon>Alphaproteobacteria</taxon>
        <taxon>Sphingomonadales</taxon>
        <taxon>Sphingomonadaceae</taxon>
        <taxon>Allosphingosinicella</taxon>
    </lineage>
</organism>
<evidence type="ECO:0000256" key="1">
    <source>
        <dbReference type="ARBA" id="ARBA00001678"/>
    </source>
</evidence>
<dbReference type="InterPro" id="IPR001547">
    <property type="entry name" value="Glyco_hydro_5"/>
</dbReference>
<comment type="caution">
    <text evidence="6">The sequence shown here is derived from an EMBL/GenBank/DDBJ whole genome shotgun (WGS) entry which is preliminary data.</text>
</comment>
<feature type="domain" description="Glycoside hydrolase family 5" evidence="5">
    <location>
        <begin position="33"/>
        <end position="443"/>
    </location>
</feature>
<name>A0A5C6TUC4_9SPHN</name>
<dbReference type="Proteomes" id="UP000321249">
    <property type="component" value="Unassembled WGS sequence"/>
</dbReference>
<keyword evidence="3 6" id="KW-0378">Hydrolase</keyword>
<dbReference type="SUPFAM" id="SSF51445">
    <property type="entry name" value="(Trans)glycosidases"/>
    <property type="match status" value="1"/>
</dbReference>
<dbReference type="Pfam" id="PF26410">
    <property type="entry name" value="GH5_mannosidase"/>
    <property type="match status" value="1"/>
</dbReference>
<dbReference type="PANTHER" id="PTHR31451">
    <property type="match status" value="1"/>
</dbReference>
<evidence type="ECO:0000256" key="2">
    <source>
        <dbReference type="ARBA" id="ARBA00012706"/>
    </source>
</evidence>
<protein>
    <recommendedName>
        <fullName evidence="2">mannan endo-1,4-beta-mannosidase</fullName>
        <ecNumber evidence="2">3.2.1.78</ecNumber>
    </recommendedName>
</protein>
<dbReference type="InterPro" id="IPR017853">
    <property type="entry name" value="GH"/>
</dbReference>
<keyword evidence="7" id="KW-1185">Reference proteome</keyword>
<comment type="catalytic activity">
    <reaction evidence="1">
        <text>Random hydrolysis of (1-&gt;4)-beta-D-mannosidic linkages in mannans, galactomannans and glucomannans.</text>
        <dbReference type="EC" id="3.2.1.78"/>
    </reaction>
</comment>